<evidence type="ECO:0000256" key="4">
    <source>
        <dbReference type="ARBA" id="ARBA00022723"/>
    </source>
</evidence>
<sequence length="273" mass="30092">MPTGSSTQLTWGCYKCCPLPGAAAGPDTWHQSFPVALGDHQSPIDIKPSEAKYDPALKPLSITYDPSTAKAILNNGHAFNVEFEDSENKSVLEGGALEGTYRLKQFHFHWGSCDGHGSEHTVNGHKYEAELHLVHWNTKYGSFGEAVKHCDGLAVVGVFLKVGEAKPELQQVIDALALIPTKGKEASFHNYDPSGLLPNSLDFWTYKGSLTTPPLLQCVLWHVLKEPISVSSDQISKLRGLYFSSEHDSPCHMVDNYRPPQPLKGREVRASFH</sequence>
<dbReference type="SMART" id="SM01057">
    <property type="entry name" value="Carb_anhydrase"/>
    <property type="match status" value="1"/>
</dbReference>
<keyword evidence="6 8" id="KW-0456">Lyase</keyword>
<proteinExistence type="inferred from homology"/>
<dbReference type="GO" id="GO:0005737">
    <property type="term" value="C:cytoplasm"/>
    <property type="evidence" value="ECO:0007669"/>
    <property type="project" value="TreeGrafter"/>
</dbReference>
<comment type="caution">
    <text evidence="10">The sequence shown here is derived from an EMBL/GenBank/DDBJ whole genome shotgun (WGS) entry which is preliminary data.</text>
</comment>
<dbReference type="PROSITE" id="PS00162">
    <property type="entry name" value="ALPHA_CA_1"/>
    <property type="match status" value="1"/>
</dbReference>
<evidence type="ECO:0000256" key="8">
    <source>
        <dbReference type="RuleBase" id="RU367011"/>
    </source>
</evidence>
<keyword evidence="11" id="KW-1185">Reference proteome</keyword>
<reference evidence="10" key="1">
    <citation type="thesis" date="2020" institute="ProQuest LLC" country="789 East Eisenhower Parkway, Ann Arbor, MI, USA">
        <title>Comparative Genomics and Chromosome Evolution.</title>
        <authorList>
            <person name="Mudd A.B."/>
        </authorList>
    </citation>
    <scope>NUCLEOTIDE SEQUENCE</scope>
    <source>
        <strain evidence="10">237g6f4</strain>
        <tissue evidence="10">Blood</tissue>
    </source>
</reference>
<evidence type="ECO:0000256" key="5">
    <source>
        <dbReference type="ARBA" id="ARBA00022833"/>
    </source>
</evidence>
<evidence type="ECO:0000259" key="9">
    <source>
        <dbReference type="PROSITE" id="PS51144"/>
    </source>
</evidence>
<dbReference type="PANTHER" id="PTHR18952">
    <property type="entry name" value="CARBONIC ANHYDRASE"/>
    <property type="match status" value="1"/>
</dbReference>
<name>A0AAV7BDT3_ENGPU</name>
<keyword evidence="5 8" id="KW-0862">Zinc</keyword>
<dbReference type="FunFam" id="3.10.200.10:FF:000001">
    <property type="entry name" value="Carbonic anhydrase 2"/>
    <property type="match status" value="1"/>
</dbReference>
<evidence type="ECO:0000256" key="2">
    <source>
        <dbReference type="ARBA" id="ARBA00010718"/>
    </source>
</evidence>
<keyword evidence="4 8" id="KW-0479">Metal-binding</keyword>
<evidence type="ECO:0000313" key="10">
    <source>
        <dbReference type="EMBL" id="KAG8570518.1"/>
    </source>
</evidence>
<organism evidence="10 11">
    <name type="scientific">Engystomops pustulosus</name>
    <name type="common">Tungara frog</name>
    <name type="synonym">Physalaemus pustulosus</name>
    <dbReference type="NCBI Taxonomy" id="76066"/>
    <lineage>
        <taxon>Eukaryota</taxon>
        <taxon>Metazoa</taxon>
        <taxon>Chordata</taxon>
        <taxon>Craniata</taxon>
        <taxon>Vertebrata</taxon>
        <taxon>Euteleostomi</taxon>
        <taxon>Amphibia</taxon>
        <taxon>Batrachia</taxon>
        <taxon>Anura</taxon>
        <taxon>Neobatrachia</taxon>
        <taxon>Hyloidea</taxon>
        <taxon>Leptodactylidae</taxon>
        <taxon>Leiuperinae</taxon>
        <taxon>Engystomops</taxon>
    </lineage>
</organism>
<evidence type="ECO:0000256" key="3">
    <source>
        <dbReference type="ARBA" id="ARBA00012925"/>
    </source>
</evidence>
<dbReference type="EC" id="4.2.1.1" evidence="3 8"/>
<comment type="catalytic activity">
    <reaction evidence="7 8">
        <text>hydrogencarbonate + H(+) = CO2 + H2O</text>
        <dbReference type="Rhea" id="RHEA:10748"/>
        <dbReference type="ChEBI" id="CHEBI:15377"/>
        <dbReference type="ChEBI" id="CHEBI:15378"/>
        <dbReference type="ChEBI" id="CHEBI:16526"/>
        <dbReference type="ChEBI" id="CHEBI:17544"/>
        <dbReference type="EC" id="4.2.1.1"/>
    </reaction>
</comment>
<dbReference type="AlphaFoldDB" id="A0AAV7BDT3"/>
<dbReference type="InterPro" id="IPR023561">
    <property type="entry name" value="Carbonic_anhydrase_a-class"/>
</dbReference>
<dbReference type="InterPro" id="IPR018338">
    <property type="entry name" value="Carbonic_anhydrase_a-class_CS"/>
</dbReference>
<evidence type="ECO:0000256" key="6">
    <source>
        <dbReference type="ARBA" id="ARBA00023239"/>
    </source>
</evidence>
<dbReference type="PROSITE" id="PS51144">
    <property type="entry name" value="ALPHA_CA_2"/>
    <property type="match status" value="1"/>
</dbReference>
<comment type="similarity">
    <text evidence="2 8">Belongs to the alpha-carbonic anhydrase family.</text>
</comment>
<feature type="domain" description="Alpha-carbonic anhydrase" evidence="9">
    <location>
        <begin position="9"/>
        <end position="272"/>
    </location>
</feature>
<dbReference type="SUPFAM" id="SSF51069">
    <property type="entry name" value="Carbonic anhydrase"/>
    <property type="match status" value="1"/>
</dbReference>
<evidence type="ECO:0000256" key="1">
    <source>
        <dbReference type="ARBA" id="ARBA00001947"/>
    </source>
</evidence>
<dbReference type="PANTHER" id="PTHR18952:SF120">
    <property type="entry name" value="CARBONIC ANHYDRASE 2"/>
    <property type="match status" value="1"/>
</dbReference>
<dbReference type="GO" id="GO:0008270">
    <property type="term" value="F:zinc ion binding"/>
    <property type="evidence" value="ECO:0007669"/>
    <property type="project" value="UniProtKB-UniRule"/>
</dbReference>
<dbReference type="InterPro" id="IPR036398">
    <property type="entry name" value="CA_dom_sf"/>
</dbReference>
<protein>
    <recommendedName>
        <fullName evidence="3 8">Carbonic anhydrase</fullName>
        <ecNumber evidence="3 8">4.2.1.1</ecNumber>
    </recommendedName>
</protein>
<comment type="cofactor">
    <cofactor evidence="1 8">
        <name>Zn(2+)</name>
        <dbReference type="ChEBI" id="CHEBI:29105"/>
    </cofactor>
</comment>
<accession>A0AAV7BDT3</accession>
<dbReference type="GO" id="GO:0004089">
    <property type="term" value="F:carbonate dehydratase activity"/>
    <property type="evidence" value="ECO:0007669"/>
    <property type="project" value="UniProtKB-UniRule"/>
</dbReference>
<evidence type="ECO:0000256" key="7">
    <source>
        <dbReference type="ARBA" id="ARBA00048348"/>
    </source>
</evidence>
<dbReference type="Pfam" id="PF00194">
    <property type="entry name" value="Carb_anhydrase"/>
    <property type="match status" value="1"/>
</dbReference>
<dbReference type="Gene3D" id="3.10.200.10">
    <property type="entry name" value="Alpha carbonic anhydrase"/>
    <property type="match status" value="1"/>
</dbReference>
<dbReference type="InterPro" id="IPR001148">
    <property type="entry name" value="CA_dom"/>
</dbReference>
<evidence type="ECO:0000313" key="11">
    <source>
        <dbReference type="Proteomes" id="UP000824782"/>
    </source>
</evidence>
<comment type="function">
    <text evidence="8">Reversible hydration of carbon dioxide.</text>
</comment>
<dbReference type="Proteomes" id="UP000824782">
    <property type="component" value="Unassembled WGS sequence"/>
</dbReference>
<dbReference type="EMBL" id="WNYA01000005">
    <property type="protein sequence ID" value="KAG8570518.1"/>
    <property type="molecule type" value="Genomic_DNA"/>
</dbReference>
<gene>
    <name evidence="10" type="ORF">GDO81_011297</name>
</gene>